<dbReference type="InterPro" id="IPR017946">
    <property type="entry name" value="PLC-like_Pdiesterase_TIM-brl"/>
</dbReference>
<organism evidence="2 3">
    <name type="scientific">Salipaludibacillus agaradhaerens</name>
    <name type="common">Bacillus agaradhaerens</name>
    <dbReference type="NCBI Taxonomy" id="76935"/>
    <lineage>
        <taxon>Bacteria</taxon>
        <taxon>Bacillati</taxon>
        <taxon>Bacillota</taxon>
        <taxon>Bacilli</taxon>
        <taxon>Bacillales</taxon>
        <taxon>Bacillaceae</taxon>
    </lineage>
</organism>
<name>A0A9Q4FZ45_SALAG</name>
<dbReference type="PANTHER" id="PTHR46211">
    <property type="entry name" value="GLYCEROPHOSPHORYL DIESTER PHOSPHODIESTERASE"/>
    <property type="match status" value="1"/>
</dbReference>
<dbReference type="Gene3D" id="3.20.20.190">
    <property type="entry name" value="Phosphatidylinositol (PI) phosphodiesterase"/>
    <property type="match status" value="1"/>
</dbReference>
<evidence type="ECO:0000313" key="3">
    <source>
        <dbReference type="Proteomes" id="UP001057753"/>
    </source>
</evidence>
<comment type="caution">
    <text evidence="2">The sequence shown here is derived from an EMBL/GenBank/DDBJ whole genome shotgun (WGS) entry which is preliminary data.</text>
</comment>
<dbReference type="EMBL" id="JABXYM010000001">
    <property type="protein sequence ID" value="MCR6096767.1"/>
    <property type="molecule type" value="Genomic_DNA"/>
</dbReference>
<keyword evidence="3" id="KW-1185">Reference proteome</keyword>
<dbReference type="PANTHER" id="PTHR46211:SF14">
    <property type="entry name" value="GLYCEROPHOSPHODIESTER PHOSPHODIESTERASE"/>
    <property type="match status" value="1"/>
</dbReference>
<dbReference type="PROSITE" id="PS51704">
    <property type="entry name" value="GP_PDE"/>
    <property type="match status" value="1"/>
</dbReference>
<dbReference type="SUPFAM" id="SSF51695">
    <property type="entry name" value="PLC-like phosphodiesterases"/>
    <property type="match status" value="1"/>
</dbReference>
<feature type="domain" description="GP-PDE" evidence="1">
    <location>
        <begin position="1"/>
        <end position="237"/>
    </location>
</feature>
<accession>A0A9Q4FZ45</accession>
<dbReference type="GO" id="GO:0006629">
    <property type="term" value="P:lipid metabolic process"/>
    <property type="evidence" value="ECO:0007669"/>
    <property type="project" value="InterPro"/>
</dbReference>
<dbReference type="GO" id="GO:0008081">
    <property type="term" value="F:phosphoric diester hydrolase activity"/>
    <property type="evidence" value="ECO:0007669"/>
    <property type="project" value="InterPro"/>
</dbReference>
<gene>
    <name evidence="2" type="ORF">HXA33_09390</name>
</gene>
<evidence type="ECO:0000313" key="2">
    <source>
        <dbReference type="EMBL" id="MCR6096767.1"/>
    </source>
</evidence>
<proteinExistence type="predicted"/>
<dbReference type="RefSeq" id="WP_257821285.1">
    <property type="nucleotide sequence ID" value="NZ_JABXYM010000001.1"/>
</dbReference>
<protein>
    <submittedName>
        <fullName evidence="2">Glycerophosphodiester phosphodiesterase</fullName>
    </submittedName>
</protein>
<reference evidence="2" key="1">
    <citation type="submission" date="2020-06" db="EMBL/GenBank/DDBJ databases">
        <title>Insight into the genomes of haloalkaliphilic bacilli from Kenyan soda lakes.</title>
        <authorList>
            <person name="Mwirichia R."/>
            <person name="Villamizar G.C."/>
            <person name="Poehlein A."/>
            <person name="Mugweru J."/>
            <person name="Kipnyargis A."/>
            <person name="Kiplimo D."/>
            <person name="Orwa P."/>
            <person name="Daniel R."/>
        </authorList>
    </citation>
    <scope>NUCLEOTIDE SEQUENCE</scope>
    <source>
        <strain evidence="2">B1096_S55</strain>
    </source>
</reference>
<dbReference type="Pfam" id="PF03009">
    <property type="entry name" value="GDPD"/>
    <property type="match status" value="1"/>
</dbReference>
<dbReference type="InterPro" id="IPR030395">
    <property type="entry name" value="GP_PDE_dom"/>
</dbReference>
<dbReference type="Proteomes" id="UP001057753">
    <property type="component" value="Unassembled WGS sequence"/>
</dbReference>
<dbReference type="AlphaFoldDB" id="A0A9Q4FZ45"/>
<evidence type="ECO:0000259" key="1">
    <source>
        <dbReference type="PROSITE" id="PS51704"/>
    </source>
</evidence>
<sequence>MKIIAHRGNKRHAPENTMAAFRSASMYPVDGIEFDLQFTKDKIPVVIHDSTIDRTTNGRGAVSSYTLSELQQFDAGVLFDETFFGERIPTFSEVLTWASHETFQLHVELKKQTTQENDFVKRCIEEIIEYDLLDRAVISSFYHPYLVEVKKLCPDLHTAFLTKVPILRAIKYAKKIEAEAIHIRHSYHAMRYYRRWAKKGLTVRAYNVHTIKEAFRCAARNVDAIITNDPKTMTDTFKKKQE</sequence>